<feature type="transmembrane region" description="Helical" evidence="1">
    <location>
        <begin position="115"/>
        <end position="135"/>
    </location>
</feature>
<proteinExistence type="predicted"/>
<dbReference type="RefSeq" id="WP_182109098.1">
    <property type="nucleotide sequence ID" value="NZ_JACFYF010000006.1"/>
</dbReference>
<organism evidence="2 3">
    <name type="scientific">Vibrio marinisediminis</name>
    <dbReference type="NCBI Taxonomy" id="2758441"/>
    <lineage>
        <taxon>Bacteria</taxon>
        <taxon>Pseudomonadati</taxon>
        <taxon>Pseudomonadota</taxon>
        <taxon>Gammaproteobacteria</taxon>
        <taxon>Vibrionales</taxon>
        <taxon>Vibrionaceae</taxon>
        <taxon>Vibrio</taxon>
    </lineage>
</organism>
<keyword evidence="3" id="KW-1185">Reference proteome</keyword>
<comment type="caution">
    <text evidence="2">The sequence shown here is derived from an EMBL/GenBank/DDBJ whole genome shotgun (WGS) entry which is preliminary data.</text>
</comment>
<keyword evidence="1" id="KW-0812">Transmembrane</keyword>
<name>A0A7W2FRV5_9VIBR</name>
<dbReference type="Proteomes" id="UP000571701">
    <property type="component" value="Unassembled WGS sequence"/>
</dbReference>
<reference evidence="2 3" key="1">
    <citation type="submission" date="2020-07" db="EMBL/GenBank/DDBJ databases">
        <title>Vibrio marinisediminis sp. nov., isolated from marine sediment.</title>
        <authorList>
            <person name="Ji X."/>
        </authorList>
    </citation>
    <scope>NUCLEOTIDE SEQUENCE [LARGE SCALE GENOMIC DNA]</scope>
    <source>
        <strain evidence="2 3">404</strain>
    </source>
</reference>
<dbReference type="Pfam" id="PF11911">
    <property type="entry name" value="DUF3429"/>
    <property type="match status" value="1"/>
</dbReference>
<dbReference type="InterPro" id="IPR021836">
    <property type="entry name" value="DUF3429"/>
</dbReference>
<evidence type="ECO:0000313" key="2">
    <source>
        <dbReference type="EMBL" id="MBA5763085.1"/>
    </source>
</evidence>
<evidence type="ECO:0000313" key="3">
    <source>
        <dbReference type="Proteomes" id="UP000571701"/>
    </source>
</evidence>
<protein>
    <submittedName>
        <fullName evidence="2">DUF3429 domain-containing protein</fullName>
    </submittedName>
</protein>
<keyword evidence="1" id="KW-0472">Membrane</keyword>
<gene>
    <name evidence="2" type="ORF">H2O73_12055</name>
</gene>
<sequence>MIIKLSYLGLLPFLVLPLGLLTPNLVTPTHLVQIYTMYSVCIAAFMAGTLWGREVEKPSAKPYMLLVTNGITLCVFAFALIAEVRMVGALIGLTLAHLMNFVCERNKSNIRYYKVRKALTIGAVSGHCLLLTLIIGSPAFG</sequence>
<dbReference type="AlphaFoldDB" id="A0A7W2FRV5"/>
<feature type="transmembrane region" description="Helical" evidence="1">
    <location>
        <begin position="87"/>
        <end position="103"/>
    </location>
</feature>
<keyword evidence="1" id="KW-1133">Transmembrane helix</keyword>
<accession>A0A7W2FRV5</accession>
<feature type="transmembrane region" description="Helical" evidence="1">
    <location>
        <begin position="63"/>
        <end position="81"/>
    </location>
</feature>
<dbReference type="EMBL" id="JACFYF010000006">
    <property type="protein sequence ID" value="MBA5763085.1"/>
    <property type="molecule type" value="Genomic_DNA"/>
</dbReference>
<feature type="transmembrane region" description="Helical" evidence="1">
    <location>
        <begin position="31"/>
        <end position="51"/>
    </location>
</feature>
<evidence type="ECO:0000256" key="1">
    <source>
        <dbReference type="SAM" id="Phobius"/>
    </source>
</evidence>